<reference evidence="10" key="1">
    <citation type="submission" date="2025-08" db="UniProtKB">
        <authorList>
            <consortium name="RefSeq"/>
        </authorList>
    </citation>
    <scope>IDENTIFICATION</scope>
    <source>
        <tissue evidence="10">Liver</tissue>
    </source>
</reference>
<dbReference type="Proteomes" id="UP000886700">
    <property type="component" value="Unplaced"/>
</dbReference>
<evidence type="ECO:0000313" key="9">
    <source>
        <dbReference type="Proteomes" id="UP000886700"/>
    </source>
</evidence>
<dbReference type="SUPFAM" id="SSF81296">
    <property type="entry name" value="E set domains"/>
    <property type="match status" value="1"/>
</dbReference>
<dbReference type="KEGG" id="maua:101840956"/>
<evidence type="ECO:0000256" key="1">
    <source>
        <dbReference type="ARBA" id="ARBA00004613"/>
    </source>
</evidence>
<comment type="similarity">
    <text evidence="2">Belongs to the PIP family.</text>
</comment>
<keyword evidence="4 8" id="KW-0732">Signal</keyword>
<dbReference type="InterPro" id="IPR007990">
    <property type="entry name" value="PIP"/>
</dbReference>
<dbReference type="Gene3D" id="2.60.40.10">
    <property type="entry name" value="Immunoglobulins"/>
    <property type="match status" value="1"/>
</dbReference>
<comment type="subcellular location">
    <subcellularLocation>
        <location evidence="1">Secreted</location>
    </subcellularLocation>
</comment>
<sequence length="144" mass="16518">MHRLSLMFGAATLLVLCLQLGINKAQDSTSGRKELIFYLDVPRYASKNEEITVKLGIKTEYRECFVAKAFLESSEKMEGSFNFKQTRCVCNDQVNLYWDFPVNKTITFKVLVHLTDDKNICPNDEAVVPIKGDLYYTYRTVVVT</sequence>
<dbReference type="PANTHER" id="PTHR15096:SF5">
    <property type="entry name" value="PROLACTIN-INDUCIBLE PROTEIN"/>
    <property type="match status" value="1"/>
</dbReference>
<dbReference type="Pfam" id="PF05326">
    <property type="entry name" value="SVA"/>
    <property type="match status" value="1"/>
</dbReference>
<evidence type="ECO:0000313" key="10">
    <source>
        <dbReference type="RefSeq" id="XP_005083158.1"/>
    </source>
</evidence>
<dbReference type="InterPro" id="IPR014756">
    <property type="entry name" value="Ig_E-set"/>
</dbReference>
<evidence type="ECO:0000256" key="3">
    <source>
        <dbReference type="ARBA" id="ARBA00022525"/>
    </source>
</evidence>
<dbReference type="InterPro" id="IPR013783">
    <property type="entry name" value="Ig-like_fold"/>
</dbReference>
<evidence type="ECO:0000256" key="7">
    <source>
        <dbReference type="ARBA" id="ARBA00032342"/>
    </source>
</evidence>
<evidence type="ECO:0000256" key="2">
    <source>
        <dbReference type="ARBA" id="ARBA00006819"/>
    </source>
</evidence>
<dbReference type="GO" id="GO:0005615">
    <property type="term" value="C:extracellular space"/>
    <property type="evidence" value="ECO:0007669"/>
    <property type="project" value="TreeGrafter"/>
</dbReference>
<dbReference type="OrthoDB" id="9835042at2759"/>
<feature type="signal peptide" evidence="8">
    <location>
        <begin position="1"/>
        <end position="25"/>
    </location>
</feature>
<dbReference type="CTD" id="5304"/>
<organism evidence="9 10">
    <name type="scientific">Mesocricetus auratus</name>
    <name type="common">Golden hamster</name>
    <dbReference type="NCBI Taxonomy" id="10036"/>
    <lineage>
        <taxon>Eukaryota</taxon>
        <taxon>Metazoa</taxon>
        <taxon>Chordata</taxon>
        <taxon>Craniata</taxon>
        <taxon>Vertebrata</taxon>
        <taxon>Euteleostomi</taxon>
        <taxon>Mammalia</taxon>
        <taxon>Eutheria</taxon>
        <taxon>Euarchontoglires</taxon>
        <taxon>Glires</taxon>
        <taxon>Rodentia</taxon>
        <taxon>Myomorpha</taxon>
        <taxon>Muroidea</taxon>
        <taxon>Cricetidae</taxon>
        <taxon>Cricetinae</taxon>
        <taxon>Mesocricetus</taxon>
    </lineage>
</organism>
<gene>
    <name evidence="10" type="primary">LOC101840956</name>
</gene>
<evidence type="ECO:0000256" key="4">
    <source>
        <dbReference type="ARBA" id="ARBA00022729"/>
    </source>
</evidence>
<protein>
    <recommendedName>
        <fullName evidence="7">Prolactin-induced protein</fullName>
    </recommendedName>
</protein>
<dbReference type="PANTHER" id="PTHR15096">
    <property type="entry name" value="PROLACTIN-INDUCIBLE PROTEIN/SEMINAL VESICLE ANTIGEN"/>
    <property type="match status" value="1"/>
</dbReference>
<keyword evidence="9" id="KW-1185">Reference proteome</keyword>
<dbReference type="AlphaFoldDB" id="A0A1U7RAK9"/>
<dbReference type="GO" id="GO:0004190">
    <property type="term" value="F:aspartic-type endopeptidase activity"/>
    <property type="evidence" value="ECO:0007669"/>
    <property type="project" value="TreeGrafter"/>
</dbReference>
<dbReference type="GO" id="GO:0006508">
    <property type="term" value="P:proteolysis"/>
    <property type="evidence" value="ECO:0007669"/>
    <property type="project" value="TreeGrafter"/>
</dbReference>
<evidence type="ECO:0000256" key="6">
    <source>
        <dbReference type="ARBA" id="ARBA00025932"/>
    </source>
</evidence>
<evidence type="ECO:0000256" key="8">
    <source>
        <dbReference type="SAM" id="SignalP"/>
    </source>
</evidence>
<dbReference type="GeneID" id="101840956"/>
<proteinExistence type="inferred from homology"/>
<accession>A0A1U7RAK9</accession>
<feature type="chain" id="PRO_5010532757" description="Prolactin-induced protein" evidence="8">
    <location>
        <begin position="26"/>
        <end position="144"/>
    </location>
</feature>
<evidence type="ECO:0000256" key="5">
    <source>
        <dbReference type="ARBA" id="ARBA00023157"/>
    </source>
</evidence>
<dbReference type="RefSeq" id="XP_005083158.1">
    <property type="nucleotide sequence ID" value="XM_005083101.2"/>
</dbReference>
<dbReference type="GO" id="GO:0002682">
    <property type="term" value="P:regulation of immune system process"/>
    <property type="evidence" value="ECO:0007669"/>
    <property type="project" value="TreeGrafter"/>
</dbReference>
<name>A0A1U7RAK9_MESAU</name>
<dbReference type="eggNOG" id="ENOG502T2PG">
    <property type="taxonomic scope" value="Eukaryota"/>
</dbReference>
<keyword evidence="5" id="KW-1015">Disulfide bond</keyword>
<comment type="subunit">
    <text evidence="6">Monomer. Interacts with AZGP1.</text>
</comment>
<keyword evidence="3" id="KW-0964">Secreted</keyword>